<organism evidence="2 3">
    <name type="scientific">Sinosporangium siamense</name>
    <dbReference type="NCBI Taxonomy" id="1367973"/>
    <lineage>
        <taxon>Bacteria</taxon>
        <taxon>Bacillati</taxon>
        <taxon>Actinomycetota</taxon>
        <taxon>Actinomycetes</taxon>
        <taxon>Streptosporangiales</taxon>
        <taxon>Streptosporangiaceae</taxon>
        <taxon>Sinosporangium</taxon>
    </lineage>
</organism>
<evidence type="ECO:0000313" key="3">
    <source>
        <dbReference type="Proteomes" id="UP000606172"/>
    </source>
</evidence>
<comment type="caution">
    <text evidence="2">The sequence shown here is derived from an EMBL/GenBank/DDBJ whole genome shotgun (WGS) entry which is preliminary data.</text>
</comment>
<dbReference type="Proteomes" id="UP000606172">
    <property type="component" value="Unassembled WGS sequence"/>
</dbReference>
<accession>A0A919RLC1</accession>
<feature type="region of interest" description="Disordered" evidence="1">
    <location>
        <begin position="1"/>
        <end position="41"/>
    </location>
</feature>
<proteinExistence type="predicted"/>
<evidence type="ECO:0000313" key="2">
    <source>
        <dbReference type="EMBL" id="GII95931.1"/>
    </source>
</evidence>
<reference evidence="2" key="1">
    <citation type="submission" date="2021-01" db="EMBL/GenBank/DDBJ databases">
        <title>Whole genome shotgun sequence of Sinosporangium siamense NBRC 109515.</title>
        <authorList>
            <person name="Komaki H."/>
            <person name="Tamura T."/>
        </authorList>
    </citation>
    <scope>NUCLEOTIDE SEQUENCE</scope>
    <source>
        <strain evidence="2">NBRC 109515</strain>
    </source>
</reference>
<dbReference type="AlphaFoldDB" id="A0A919RLC1"/>
<sequence>MYASIVRTGGRRGRGDSPGRGATRTSPYDCAIGDPRPDDTGWRGIAAGTGLITIDCDKGNL</sequence>
<keyword evidence="3" id="KW-1185">Reference proteome</keyword>
<gene>
    <name evidence="2" type="ORF">Ssi02_61620</name>
</gene>
<dbReference type="EMBL" id="BOOW01000040">
    <property type="protein sequence ID" value="GII95931.1"/>
    <property type="molecule type" value="Genomic_DNA"/>
</dbReference>
<protein>
    <submittedName>
        <fullName evidence="2">Uncharacterized protein</fullName>
    </submittedName>
</protein>
<name>A0A919RLC1_9ACTN</name>
<evidence type="ECO:0000256" key="1">
    <source>
        <dbReference type="SAM" id="MobiDB-lite"/>
    </source>
</evidence>